<dbReference type="AlphaFoldDB" id="X1JV97"/>
<feature type="compositionally biased region" description="Basic and acidic residues" evidence="1">
    <location>
        <begin position="95"/>
        <end position="110"/>
    </location>
</feature>
<accession>X1JV97</accession>
<reference evidence="2" key="1">
    <citation type="journal article" date="2014" name="Front. Microbiol.">
        <title>High frequency of phylogenetically diverse reductive dehalogenase-homologous genes in deep subseafloor sedimentary metagenomes.</title>
        <authorList>
            <person name="Kawai M."/>
            <person name="Futagami T."/>
            <person name="Toyoda A."/>
            <person name="Takaki Y."/>
            <person name="Nishi S."/>
            <person name="Hori S."/>
            <person name="Arai W."/>
            <person name="Tsubouchi T."/>
            <person name="Morono Y."/>
            <person name="Uchiyama I."/>
            <person name="Ito T."/>
            <person name="Fujiyama A."/>
            <person name="Inagaki F."/>
            <person name="Takami H."/>
        </authorList>
    </citation>
    <scope>NUCLEOTIDE SEQUENCE</scope>
    <source>
        <strain evidence="2">Expedition CK06-06</strain>
    </source>
</reference>
<name>X1JV97_9ZZZZ</name>
<gene>
    <name evidence="2" type="ORF">S03H2_61266</name>
</gene>
<dbReference type="EMBL" id="BARU01039539">
    <property type="protein sequence ID" value="GAH82194.1"/>
    <property type="molecule type" value="Genomic_DNA"/>
</dbReference>
<dbReference type="SUPFAM" id="SSF55486">
    <property type="entry name" value="Metalloproteases ('zincins'), catalytic domain"/>
    <property type="match status" value="1"/>
</dbReference>
<proteinExistence type="predicted"/>
<protein>
    <submittedName>
        <fullName evidence="2">Uncharacterized protein</fullName>
    </submittedName>
</protein>
<comment type="caution">
    <text evidence="2">The sequence shown here is derived from an EMBL/GenBank/DDBJ whole genome shotgun (WGS) entry which is preliminary data.</text>
</comment>
<sequence>EVSLGAGKIEVTNDPAKAATADRTVEIKDDMGTWTRKDGSTGYCYGEWDPRESKICRVHLDNFTDRHGDDYKSGDPPQWDLDKLADGIGRTAAHEVGHSYSAGHRDDPNDLSKMTEGSLVDSETRANTEWVFHYSTDDVLEENLGKPPCDANDFNDVDIDFLQPYPYQFHDIRHTTYDIRDISTHQSTTHRPPP</sequence>
<evidence type="ECO:0000313" key="2">
    <source>
        <dbReference type="EMBL" id="GAH82194.1"/>
    </source>
</evidence>
<evidence type="ECO:0000256" key="1">
    <source>
        <dbReference type="SAM" id="MobiDB-lite"/>
    </source>
</evidence>
<feature type="non-terminal residue" evidence="2">
    <location>
        <position position="1"/>
    </location>
</feature>
<feature type="region of interest" description="Disordered" evidence="1">
    <location>
        <begin position="95"/>
        <end position="120"/>
    </location>
</feature>
<organism evidence="2">
    <name type="scientific">marine sediment metagenome</name>
    <dbReference type="NCBI Taxonomy" id="412755"/>
    <lineage>
        <taxon>unclassified sequences</taxon>
        <taxon>metagenomes</taxon>
        <taxon>ecological metagenomes</taxon>
    </lineage>
</organism>